<dbReference type="AlphaFoldDB" id="A0A4Z2G3G4"/>
<organism evidence="2 3">
    <name type="scientific">Liparis tanakae</name>
    <name type="common">Tanaka's snailfish</name>
    <dbReference type="NCBI Taxonomy" id="230148"/>
    <lineage>
        <taxon>Eukaryota</taxon>
        <taxon>Metazoa</taxon>
        <taxon>Chordata</taxon>
        <taxon>Craniata</taxon>
        <taxon>Vertebrata</taxon>
        <taxon>Euteleostomi</taxon>
        <taxon>Actinopterygii</taxon>
        <taxon>Neopterygii</taxon>
        <taxon>Teleostei</taxon>
        <taxon>Neoteleostei</taxon>
        <taxon>Acanthomorphata</taxon>
        <taxon>Eupercaria</taxon>
        <taxon>Perciformes</taxon>
        <taxon>Cottioidei</taxon>
        <taxon>Cottales</taxon>
        <taxon>Liparidae</taxon>
        <taxon>Liparis</taxon>
    </lineage>
</organism>
<reference evidence="2 3" key="1">
    <citation type="submission" date="2019-03" db="EMBL/GenBank/DDBJ databases">
        <title>First draft genome of Liparis tanakae, snailfish: a comprehensive survey of snailfish specific genes.</title>
        <authorList>
            <person name="Kim W."/>
            <person name="Song I."/>
            <person name="Jeong J.-H."/>
            <person name="Kim D."/>
            <person name="Kim S."/>
            <person name="Ryu S."/>
            <person name="Song J.Y."/>
            <person name="Lee S.K."/>
        </authorList>
    </citation>
    <scope>NUCLEOTIDE SEQUENCE [LARGE SCALE GENOMIC DNA]</scope>
    <source>
        <tissue evidence="2">Muscle</tissue>
    </source>
</reference>
<evidence type="ECO:0000313" key="2">
    <source>
        <dbReference type="EMBL" id="TNN47403.1"/>
    </source>
</evidence>
<dbReference type="EMBL" id="SRLO01000744">
    <property type="protein sequence ID" value="TNN47403.1"/>
    <property type="molecule type" value="Genomic_DNA"/>
</dbReference>
<protein>
    <submittedName>
        <fullName evidence="2">Uncharacterized protein</fullName>
    </submittedName>
</protein>
<evidence type="ECO:0000313" key="3">
    <source>
        <dbReference type="Proteomes" id="UP000314294"/>
    </source>
</evidence>
<sequence>MCRRRVFSRSYRRPDEDPPGRRVEVTPRSQSFSGVPDPDRGRLVTAQGSISSLRVAFDSETISCRSVKLAPLLPHACSGSLSLRLNACWIHYSLKPVGRALLTPGGPASLRHAHFASVYPREKGFSSTSYIDPEQQETESAEVGGEQVWLQSVEPVSQLSAGAQQQPLHRLPRRLQTLASLRGLAATFCRGTW</sequence>
<proteinExistence type="predicted"/>
<feature type="compositionally biased region" description="Basic and acidic residues" evidence="1">
    <location>
        <begin position="12"/>
        <end position="25"/>
    </location>
</feature>
<feature type="region of interest" description="Disordered" evidence="1">
    <location>
        <begin position="1"/>
        <end position="41"/>
    </location>
</feature>
<comment type="caution">
    <text evidence="2">The sequence shown here is derived from an EMBL/GenBank/DDBJ whole genome shotgun (WGS) entry which is preliminary data.</text>
</comment>
<evidence type="ECO:0000256" key="1">
    <source>
        <dbReference type="SAM" id="MobiDB-lite"/>
    </source>
</evidence>
<gene>
    <name evidence="2" type="ORF">EYF80_042406</name>
</gene>
<accession>A0A4Z2G3G4</accession>
<name>A0A4Z2G3G4_9TELE</name>
<dbReference type="Proteomes" id="UP000314294">
    <property type="component" value="Unassembled WGS sequence"/>
</dbReference>
<keyword evidence="3" id="KW-1185">Reference proteome</keyword>
<feature type="compositionally biased region" description="Basic residues" evidence="1">
    <location>
        <begin position="1"/>
        <end position="11"/>
    </location>
</feature>